<reference evidence="2" key="1">
    <citation type="submission" date="2021-02" db="EMBL/GenBank/DDBJ databases">
        <authorList>
            <person name="Nowell W R."/>
        </authorList>
    </citation>
    <scope>NUCLEOTIDE SEQUENCE</scope>
</reference>
<dbReference type="PANTHER" id="PTHR45527:SF1">
    <property type="entry name" value="FATTY ACID SYNTHASE"/>
    <property type="match status" value="1"/>
</dbReference>
<dbReference type="Pfam" id="PF00501">
    <property type="entry name" value="AMP-binding"/>
    <property type="match status" value="1"/>
</dbReference>
<evidence type="ECO:0000313" key="3">
    <source>
        <dbReference type="Proteomes" id="UP000663881"/>
    </source>
</evidence>
<feature type="non-terminal residue" evidence="2">
    <location>
        <position position="1"/>
    </location>
</feature>
<gene>
    <name evidence="2" type="ORF">OKA104_LOCUS45072</name>
</gene>
<dbReference type="AlphaFoldDB" id="A0A820GKU5"/>
<proteinExistence type="predicted"/>
<dbReference type="GO" id="GO:0031177">
    <property type="term" value="F:phosphopantetheine binding"/>
    <property type="evidence" value="ECO:0007669"/>
    <property type="project" value="TreeGrafter"/>
</dbReference>
<dbReference type="Gene3D" id="3.40.50.980">
    <property type="match status" value="2"/>
</dbReference>
<dbReference type="GO" id="GO:0043041">
    <property type="term" value="P:amino acid activation for nonribosomal peptide biosynthetic process"/>
    <property type="evidence" value="ECO:0007669"/>
    <property type="project" value="TreeGrafter"/>
</dbReference>
<dbReference type="GO" id="GO:0044550">
    <property type="term" value="P:secondary metabolite biosynthetic process"/>
    <property type="evidence" value="ECO:0007669"/>
    <property type="project" value="TreeGrafter"/>
</dbReference>
<dbReference type="Proteomes" id="UP000663881">
    <property type="component" value="Unassembled WGS sequence"/>
</dbReference>
<accession>A0A820GKU5</accession>
<evidence type="ECO:0000259" key="1">
    <source>
        <dbReference type="Pfam" id="PF00501"/>
    </source>
</evidence>
<comment type="caution">
    <text evidence="2">The sequence shown here is derived from an EMBL/GenBank/DDBJ whole genome shotgun (WGS) entry which is preliminary data.</text>
</comment>
<feature type="domain" description="AMP-dependent synthetase/ligase" evidence="1">
    <location>
        <begin position="2"/>
        <end position="325"/>
    </location>
</feature>
<evidence type="ECO:0000313" key="2">
    <source>
        <dbReference type="EMBL" id="CAF4278839.1"/>
    </source>
</evidence>
<sequence>MKHPQKLAVELDEQSLTYAELLYYVQVLSLILLNEYYVLPGDVICQCVERSLSMVIGIMAIEMVGGVYCPLSPRDPQRRLHALTQQTQSRLVLVQHSTTVKFSSEIVSCNIDLIWTIGLSNRSIIIDRLSDIVVAVDNIAYIVFNSGLTGTSKGVQIRHRNLLSCIHSLVRWHLFTNKDTMIQMASCSYDVHTQEIIGALITGSTIIMLRPQGNMDLEYMTKTLTEKQVSYLQCVPAYVSILLEFLQSHNIPNLSSLRNVDIGGETSTVQLIDKLYTYLLQDCSVWNTYGPAETTVDCTGYVIGRNQNMISIPIGRPLPNYRCITMNEYVQSSVIG</sequence>
<dbReference type="InterPro" id="IPR000873">
    <property type="entry name" value="AMP-dep_synth/lig_dom"/>
</dbReference>
<protein>
    <recommendedName>
        <fullName evidence="1">AMP-dependent synthetase/ligase domain-containing protein</fullName>
    </recommendedName>
</protein>
<dbReference type="EMBL" id="CAJOAY010014482">
    <property type="protein sequence ID" value="CAF4278839.1"/>
    <property type="molecule type" value="Genomic_DNA"/>
</dbReference>
<dbReference type="PANTHER" id="PTHR45527">
    <property type="entry name" value="NONRIBOSOMAL PEPTIDE SYNTHETASE"/>
    <property type="match status" value="1"/>
</dbReference>
<dbReference type="GO" id="GO:0005737">
    <property type="term" value="C:cytoplasm"/>
    <property type="evidence" value="ECO:0007669"/>
    <property type="project" value="TreeGrafter"/>
</dbReference>
<dbReference type="SUPFAM" id="SSF56801">
    <property type="entry name" value="Acetyl-CoA synthetase-like"/>
    <property type="match status" value="1"/>
</dbReference>
<organism evidence="2 3">
    <name type="scientific">Adineta steineri</name>
    <dbReference type="NCBI Taxonomy" id="433720"/>
    <lineage>
        <taxon>Eukaryota</taxon>
        <taxon>Metazoa</taxon>
        <taxon>Spiralia</taxon>
        <taxon>Gnathifera</taxon>
        <taxon>Rotifera</taxon>
        <taxon>Eurotatoria</taxon>
        <taxon>Bdelloidea</taxon>
        <taxon>Adinetida</taxon>
        <taxon>Adinetidae</taxon>
        <taxon>Adineta</taxon>
    </lineage>
</organism>
<name>A0A820GKU5_9BILA</name>